<dbReference type="EMBL" id="JBHUHX010000048">
    <property type="protein sequence ID" value="MFD2113361.1"/>
    <property type="molecule type" value="Genomic_DNA"/>
</dbReference>
<dbReference type="Proteomes" id="UP001597337">
    <property type="component" value="Unassembled WGS sequence"/>
</dbReference>
<keyword evidence="4" id="KW-1185">Reference proteome</keyword>
<organism evidence="3 4">
    <name type="scientific">Thiorhodococcus fuscus</name>
    <dbReference type="NCBI Taxonomy" id="527200"/>
    <lineage>
        <taxon>Bacteria</taxon>
        <taxon>Pseudomonadati</taxon>
        <taxon>Pseudomonadota</taxon>
        <taxon>Gammaproteobacteria</taxon>
        <taxon>Chromatiales</taxon>
        <taxon>Chromatiaceae</taxon>
        <taxon>Thiorhodococcus</taxon>
    </lineage>
</organism>
<keyword evidence="1" id="KW-1133">Transmembrane helix</keyword>
<gene>
    <name evidence="3" type="ORF">ACFSJC_16045</name>
</gene>
<evidence type="ECO:0000313" key="3">
    <source>
        <dbReference type="EMBL" id="MFD2113361.1"/>
    </source>
</evidence>
<feature type="domain" description="Serine aminopeptidase S33" evidence="2">
    <location>
        <begin position="113"/>
        <end position="339"/>
    </location>
</feature>
<evidence type="ECO:0000313" key="4">
    <source>
        <dbReference type="Proteomes" id="UP001597337"/>
    </source>
</evidence>
<protein>
    <submittedName>
        <fullName evidence="3">Alpha/beta hydrolase</fullName>
    </submittedName>
</protein>
<dbReference type="GO" id="GO:0016787">
    <property type="term" value="F:hydrolase activity"/>
    <property type="evidence" value="ECO:0007669"/>
    <property type="project" value="UniProtKB-KW"/>
</dbReference>
<feature type="transmembrane region" description="Helical" evidence="1">
    <location>
        <begin position="20"/>
        <end position="41"/>
    </location>
</feature>
<dbReference type="PANTHER" id="PTHR42886:SF29">
    <property type="entry name" value="PUMMELIG, ISOFORM A"/>
    <property type="match status" value="1"/>
</dbReference>
<dbReference type="Pfam" id="PF12146">
    <property type="entry name" value="Hydrolase_4"/>
    <property type="match status" value="1"/>
</dbReference>
<name>A0ABW4YCJ3_9GAMM</name>
<proteinExistence type="predicted"/>
<evidence type="ECO:0000259" key="2">
    <source>
        <dbReference type="Pfam" id="PF12146"/>
    </source>
</evidence>
<sequence length="380" mass="43394">MDKSPLHLAGDRLSRRKRLYYYITTVFPLYAVLLALVVLLFTNIPNDADSWVMDVFEVVGILVLVAVTLRLGLLTYGLWKINNPQQGFGSVRDTNTILDCQPMSYSCQPKKPHVVILLHGFTSSPMIFDHIAKELKDNEIDFHAPLIVGFGLIRHDLLFSLREEDWVRQLTELYDLLSSQYEEISVIGHSLGGLLAVYLSQIRPVKHLIVAAPAIFPDPAQRLYRFLGHSQVSARLIAWMLPFLPKLRRKGRSTANDVLLDDAATRYFQYPVAPVRGVFNIMKLQSRVDFAQAQFQTFDLLFGTQDLTVDSNKIRQHIEGLNIPHRSHRFDDTAHNPFVDYESELASWIVIYILNGDLEWPPKSYVNKHPQTNVLEKTAA</sequence>
<keyword evidence="3" id="KW-0378">Hydrolase</keyword>
<dbReference type="Gene3D" id="3.40.50.1820">
    <property type="entry name" value="alpha/beta hydrolase"/>
    <property type="match status" value="1"/>
</dbReference>
<dbReference type="SUPFAM" id="SSF53474">
    <property type="entry name" value="alpha/beta-Hydrolases"/>
    <property type="match status" value="1"/>
</dbReference>
<dbReference type="InterPro" id="IPR029058">
    <property type="entry name" value="AB_hydrolase_fold"/>
</dbReference>
<comment type="caution">
    <text evidence="3">The sequence shown here is derived from an EMBL/GenBank/DDBJ whole genome shotgun (WGS) entry which is preliminary data.</text>
</comment>
<dbReference type="PANTHER" id="PTHR42886">
    <property type="entry name" value="RE40534P-RELATED"/>
    <property type="match status" value="1"/>
</dbReference>
<feature type="transmembrane region" description="Helical" evidence="1">
    <location>
        <begin position="61"/>
        <end position="79"/>
    </location>
</feature>
<evidence type="ECO:0000256" key="1">
    <source>
        <dbReference type="SAM" id="Phobius"/>
    </source>
</evidence>
<reference evidence="4" key="1">
    <citation type="journal article" date="2019" name="Int. J. Syst. Evol. Microbiol.">
        <title>The Global Catalogue of Microorganisms (GCM) 10K type strain sequencing project: providing services to taxonomists for standard genome sequencing and annotation.</title>
        <authorList>
            <consortium name="The Broad Institute Genomics Platform"/>
            <consortium name="The Broad Institute Genome Sequencing Center for Infectious Disease"/>
            <person name="Wu L."/>
            <person name="Ma J."/>
        </authorList>
    </citation>
    <scope>NUCLEOTIDE SEQUENCE [LARGE SCALE GENOMIC DNA]</scope>
    <source>
        <strain evidence="4">KACC 12597</strain>
    </source>
</reference>
<keyword evidence="1" id="KW-0472">Membrane</keyword>
<dbReference type="RefSeq" id="WP_386028156.1">
    <property type="nucleotide sequence ID" value="NZ_JBHUHX010000048.1"/>
</dbReference>
<keyword evidence="1" id="KW-0812">Transmembrane</keyword>
<dbReference type="InterPro" id="IPR022742">
    <property type="entry name" value="Hydrolase_4"/>
</dbReference>
<accession>A0ABW4YCJ3</accession>